<evidence type="ECO:0000256" key="1">
    <source>
        <dbReference type="SAM" id="MobiDB-lite"/>
    </source>
</evidence>
<gene>
    <name evidence="2" type="ORF">NDU88_002093</name>
</gene>
<feature type="region of interest" description="Disordered" evidence="1">
    <location>
        <begin position="74"/>
        <end position="101"/>
    </location>
</feature>
<organism evidence="2 3">
    <name type="scientific">Pleurodeles waltl</name>
    <name type="common">Iberian ribbed newt</name>
    <dbReference type="NCBI Taxonomy" id="8319"/>
    <lineage>
        <taxon>Eukaryota</taxon>
        <taxon>Metazoa</taxon>
        <taxon>Chordata</taxon>
        <taxon>Craniata</taxon>
        <taxon>Vertebrata</taxon>
        <taxon>Euteleostomi</taxon>
        <taxon>Amphibia</taxon>
        <taxon>Batrachia</taxon>
        <taxon>Caudata</taxon>
        <taxon>Salamandroidea</taxon>
        <taxon>Salamandridae</taxon>
        <taxon>Pleurodelinae</taxon>
        <taxon>Pleurodeles</taxon>
    </lineage>
</organism>
<proteinExistence type="predicted"/>
<reference evidence="2" key="1">
    <citation type="journal article" date="2022" name="bioRxiv">
        <title>Sequencing and chromosome-scale assembly of the giantPleurodeles waltlgenome.</title>
        <authorList>
            <person name="Brown T."/>
            <person name="Elewa A."/>
            <person name="Iarovenko S."/>
            <person name="Subramanian E."/>
            <person name="Araus A.J."/>
            <person name="Petzold A."/>
            <person name="Susuki M."/>
            <person name="Suzuki K.-i.T."/>
            <person name="Hayashi T."/>
            <person name="Toyoda A."/>
            <person name="Oliveira C."/>
            <person name="Osipova E."/>
            <person name="Leigh N.D."/>
            <person name="Simon A."/>
            <person name="Yun M.H."/>
        </authorList>
    </citation>
    <scope>NUCLEOTIDE SEQUENCE</scope>
    <source>
        <strain evidence="2">20211129_DDA</strain>
        <tissue evidence="2">Liver</tissue>
    </source>
</reference>
<evidence type="ECO:0000313" key="2">
    <source>
        <dbReference type="EMBL" id="KAJ1113852.1"/>
    </source>
</evidence>
<name>A0AAV7NH09_PLEWA</name>
<feature type="compositionally biased region" description="Low complexity" evidence="1">
    <location>
        <begin position="136"/>
        <end position="145"/>
    </location>
</feature>
<dbReference type="EMBL" id="JANPWB010000012">
    <property type="protein sequence ID" value="KAJ1113852.1"/>
    <property type="molecule type" value="Genomic_DNA"/>
</dbReference>
<dbReference type="AlphaFoldDB" id="A0AAV7NH09"/>
<sequence length="145" mass="16544">MDSWTALYTFQKTQPGFTIVVIKPSRHTKHPGMNSVMDQQGSNKHSDEMEEILQRLRVAPEKHGKDKECLRHKLEEAPHEEYGDQQDEAPADTVGDADWSPTNAKEWLRKYGTSKAVALHAISCRHPARQRRVSVERQQSISGKL</sequence>
<dbReference type="Proteomes" id="UP001066276">
    <property type="component" value="Chromosome 8"/>
</dbReference>
<evidence type="ECO:0000313" key="3">
    <source>
        <dbReference type="Proteomes" id="UP001066276"/>
    </source>
</evidence>
<keyword evidence="3" id="KW-1185">Reference proteome</keyword>
<feature type="region of interest" description="Disordered" evidence="1">
    <location>
        <begin position="27"/>
        <end position="48"/>
    </location>
</feature>
<protein>
    <submittedName>
        <fullName evidence="2">Uncharacterized protein</fullName>
    </submittedName>
</protein>
<accession>A0AAV7NH09</accession>
<comment type="caution">
    <text evidence="2">The sequence shown here is derived from an EMBL/GenBank/DDBJ whole genome shotgun (WGS) entry which is preliminary data.</text>
</comment>
<feature type="region of interest" description="Disordered" evidence="1">
    <location>
        <begin position="126"/>
        <end position="145"/>
    </location>
</feature>